<dbReference type="EMBL" id="BGPR01002389">
    <property type="protein sequence ID" value="GBM72621.1"/>
    <property type="molecule type" value="Genomic_DNA"/>
</dbReference>
<keyword evidence="3" id="KW-1185">Reference proteome</keyword>
<dbReference type="AlphaFoldDB" id="A0A4Y2I4B4"/>
<accession>A0A4Y2I4B4</accession>
<comment type="caution">
    <text evidence="2">The sequence shown here is derived from an EMBL/GenBank/DDBJ whole genome shotgun (WGS) entry which is preliminary data.</text>
</comment>
<evidence type="ECO:0000313" key="3">
    <source>
        <dbReference type="Proteomes" id="UP000499080"/>
    </source>
</evidence>
<reference evidence="2 3" key="1">
    <citation type="journal article" date="2019" name="Sci. Rep.">
        <title>Orb-weaving spider Araneus ventricosus genome elucidates the spidroin gene catalogue.</title>
        <authorList>
            <person name="Kono N."/>
            <person name="Nakamura H."/>
            <person name="Ohtoshi R."/>
            <person name="Moran D.A.P."/>
            <person name="Shinohara A."/>
            <person name="Yoshida Y."/>
            <person name="Fujiwara M."/>
            <person name="Mori M."/>
            <person name="Tomita M."/>
            <person name="Arakawa K."/>
        </authorList>
    </citation>
    <scope>NUCLEOTIDE SEQUENCE [LARGE SCALE GENOMIC DNA]</scope>
</reference>
<name>A0A4Y2I4B4_ARAVE</name>
<protein>
    <submittedName>
        <fullName evidence="2">Uncharacterized protein</fullName>
    </submittedName>
</protein>
<gene>
    <name evidence="2" type="ORF">AVEN_87970_1</name>
</gene>
<dbReference type="Proteomes" id="UP000499080">
    <property type="component" value="Unassembled WGS sequence"/>
</dbReference>
<evidence type="ECO:0000313" key="2">
    <source>
        <dbReference type="EMBL" id="GBM72621.1"/>
    </source>
</evidence>
<organism evidence="2 3">
    <name type="scientific">Araneus ventricosus</name>
    <name type="common">Orbweaver spider</name>
    <name type="synonym">Epeira ventricosa</name>
    <dbReference type="NCBI Taxonomy" id="182803"/>
    <lineage>
        <taxon>Eukaryota</taxon>
        <taxon>Metazoa</taxon>
        <taxon>Ecdysozoa</taxon>
        <taxon>Arthropoda</taxon>
        <taxon>Chelicerata</taxon>
        <taxon>Arachnida</taxon>
        <taxon>Araneae</taxon>
        <taxon>Araneomorphae</taxon>
        <taxon>Entelegynae</taxon>
        <taxon>Araneoidea</taxon>
        <taxon>Araneidae</taxon>
        <taxon>Araneus</taxon>
    </lineage>
</organism>
<feature type="region of interest" description="Disordered" evidence="1">
    <location>
        <begin position="42"/>
        <end position="79"/>
    </location>
</feature>
<sequence length="118" mass="13285">MHQACIRGGSSVVWVKNLNPSDPRHLNEIVNKRKRRYRELEDILGLHKGPRSPKNNGGLSRCPQAQLGPNVPSSGSLSRCPHHSLVQMSRFQVDCPVVPKHSLVQISRLQVENFKCVF</sequence>
<evidence type="ECO:0000256" key="1">
    <source>
        <dbReference type="SAM" id="MobiDB-lite"/>
    </source>
</evidence>
<proteinExistence type="predicted"/>